<reference evidence="4" key="1">
    <citation type="submission" date="2016-11" db="UniProtKB">
        <authorList>
            <consortium name="WormBaseParasite"/>
        </authorList>
    </citation>
    <scope>IDENTIFICATION</scope>
</reference>
<gene>
    <name evidence="1" type="ORF">BXYJ_LOCUS4982</name>
</gene>
<sequence length="157" mass="18126">MSTVDASSGSCGQELQYLEEEKFIYQSLQRSLDLLIGTLVNFNDIELAKIFRDYWREVVILFLNGGYFFAVQQEGQPIKASDDFDELFTVFLGYLFRTGNMEASVNLRNCQRYLKGGLEHFERNLGNGSRYVQMFRSLQRNKGLGQYLFVDGNSCTY</sequence>
<dbReference type="EMBL" id="CAJFCV020000002">
    <property type="protein sequence ID" value="CAG9100815.1"/>
    <property type="molecule type" value="Genomic_DNA"/>
</dbReference>
<evidence type="ECO:0000313" key="4">
    <source>
        <dbReference type="WBParaSite" id="BXY_1690400.1"/>
    </source>
</evidence>
<evidence type="ECO:0000313" key="3">
    <source>
        <dbReference type="Proteomes" id="UP000659654"/>
    </source>
</evidence>
<evidence type="ECO:0000313" key="2">
    <source>
        <dbReference type="Proteomes" id="UP000095284"/>
    </source>
</evidence>
<dbReference type="EMBL" id="CAJFDI010000002">
    <property type="protein sequence ID" value="CAD5217332.1"/>
    <property type="molecule type" value="Genomic_DNA"/>
</dbReference>
<dbReference type="Proteomes" id="UP000582659">
    <property type="component" value="Unassembled WGS sequence"/>
</dbReference>
<dbReference type="Proteomes" id="UP000659654">
    <property type="component" value="Unassembled WGS sequence"/>
</dbReference>
<organism evidence="2 4">
    <name type="scientific">Bursaphelenchus xylophilus</name>
    <name type="common">Pinewood nematode worm</name>
    <name type="synonym">Aphelenchoides xylophilus</name>
    <dbReference type="NCBI Taxonomy" id="6326"/>
    <lineage>
        <taxon>Eukaryota</taxon>
        <taxon>Metazoa</taxon>
        <taxon>Ecdysozoa</taxon>
        <taxon>Nematoda</taxon>
        <taxon>Chromadorea</taxon>
        <taxon>Rhabditida</taxon>
        <taxon>Tylenchina</taxon>
        <taxon>Tylenchomorpha</taxon>
        <taxon>Aphelenchoidea</taxon>
        <taxon>Aphelenchoididae</taxon>
        <taxon>Bursaphelenchus</taxon>
    </lineage>
</organism>
<keyword evidence="3" id="KW-1185">Reference proteome</keyword>
<reference evidence="1" key="2">
    <citation type="submission" date="2020-09" db="EMBL/GenBank/DDBJ databases">
        <authorList>
            <person name="Kikuchi T."/>
        </authorList>
    </citation>
    <scope>NUCLEOTIDE SEQUENCE</scope>
    <source>
        <strain evidence="1">Ka4C1</strain>
    </source>
</reference>
<dbReference type="AlphaFoldDB" id="A0A1I7SV30"/>
<evidence type="ECO:0000313" key="1">
    <source>
        <dbReference type="EMBL" id="CAD5217332.1"/>
    </source>
</evidence>
<name>A0A1I7SV30_BURXY</name>
<dbReference type="WBParaSite" id="BXY_1690400.1">
    <property type="protein sequence ID" value="BXY_1690400.1"/>
    <property type="gene ID" value="BXY_1690400"/>
</dbReference>
<protein>
    <submittedName>
        <fullName evidence="1">(pine wood nematode) hypothetical protein</fullName>
    </submittedName>
</protein>
<proteinExistence type="predicted"/>
<accession>A0A1I7SV30</accession>
<dbReference type="Proteomes" id="UP000095284">
    <property type="component" value="Unplaced"/>
</dbReference>